<dbReference type="InterPro" id="IPR006680">
    <property type="entry name" value="Amidohydro-rel"/>
</dbReference>
<dbReference type="InterPro" id="IPR023577">
    <property type="entry name" value="CYTH_domain"/>
</dbReference>
<dbReference type="GO" id="GO:0046872">
    <property type="term" value="F:metal ion binding"/>
    <property type="evidence" value="ECO:0007669"/>
    <property type="project" value="UniProtKB-KW"/>
</dbReference>
<evidence type="ECO:0000259" key="5">
    <source>
        <dbReference type="PROSITE" id="PS51707"/>
    </source>
</evidence>
<dbReference type="OrthoDB" id="9807210at2"/>
<dbReference type="GO" id="GO:0090614">
    <property type="term" value="F:5'-methylthioadenosine deaminase activity"/>
    <property type="evidence" value="ECO:0007669"/>
    <property type="project" value="UniProtKB-UniRule"/>
</dbReference>
<feature type="domain" description="CYTH" evidence="5">
    <location>
        <begin position="466"/>
        <end position="654"/>
    </location>
</feature>
<comment type="caution">
    <text evidence="4">Lacks conserved residue(s) required for the propagation of feature annotation.</text>
</comment>
<feature type="binding site" evidence="4">
    <location>
        <position position="306"/>
    </location>
    <ligand>
        <name>Zn(2+)</name>
        <dbReference type="ChEBI" id="CHEBI:29105"/>
    </ligand>
</feature>
<evidence type="ECO:0000256" key="1">
    <source>
        <dbReference type="ARBA" id="ARBA00022723"/>
    </source>
</evidence>
<keyword evidence="7" id="KW-1185">Reference proteome</keyword>
<dbReference type="PANTHER" id="PTHR43794:SF11">
    <property type="entry name" value="AMIDOHYDROLASE-RELATED DOMAIN-CONTAINING PROTEIN"/>
    <property type="match status" value="1"/>
</dbReference>
<comment type="catalytic activity">
    <reaction evidence="4">
        <text>S-adenosyl-L-homocysteine + H2O + H(+) = S-inosyl-L-homocysteine + NH4(+)</text>
        <dbReference type="Rhea" id="RHEA:20716"/>
        <dbReference type="ChEBI" id="CHEBI:15377"/>
        <dbReference type="ChEBI" id="CHEBI:15378"/>
        <dbReference type="ChEBI" id="CHEBI:28938"/>
        <dbReference type="ChEBI" id="CHEBI:57856"/>
        <dbReference type="ChEBI" id="CHEBI:57985"/>
        <dbReference type="EC" id="3.5.4.28"/>
    </reaction>
</comment>
<dbReference type="Gene3D" id="2.40.320.10">
    <property type="entry name" value="Hypothetical Protein Pfu-838710-001"/>
    <property type="match status" value="1"/>
</dbReference>
<evidence type="ECO:0000256" key="4">
    <source>
        <dbReference type="HAMAP-Rule" id="MF_01281"/>
    </source>
</evidence>
<keyword evidence="1 4" id="KW-0479">Metal-binding</keyword>
<dbReference type="InParanoid" id="E8MXQ0"/>
<dbReference type="SUPFAM" id="SSF51556">
    <property type="entry name" value="Metallo-dependent hydrolases"/>
    <property type="match status" value="1"/>
</dbReference>
<dbReference type="SUPFAM" id="SSF51338">
    <property type="entry name" value="Composite domain of metallo-dependent hydrolases"/>
    <property type="match status" value="1"/>
</dbReference>
<sequence length="654" mass="73484">MEKVDLLLTNAFVLTMDQELRQIPDGAVAVQGDHIVAVGGSRELVEKYQAEQTMDCQGKVLMPGLVNAHTHVPMTLLRGLADDLRLDVWLLGYMMPVEREFVSPDFVRLGTKIACAEMIRSGVTTFADMYYFEEDVAKAATEAGMRALCGQTVLKFPSPDAGSYEESLAAAREFIERWKGHPLIVPAVAPHAPYTCTDEILRASAQLAAEYDVPLHTHLSETAQEVENMRRDEGMPVIPYVKKQGLFEAKVLAAHCVHIDEGEMRTLYHARAGVAHNPSSNLKLASGVAPVQKMLEVGLNVGIGTDGPASNNDLDMFEEIRLAAFLAKVSTGDPTALPAQTALLMATRLGAQAMHMSEWIGSLEPGKRADLILVDLSPLHNSPRFTRDPNGVYSQLVYAAKSTDVTDVMVNGRWLMRDRQLLTLQEEELLKAGQEYARQIDIFLMRREQSVLSKLIAIGGAMEEESFEIQAKVKVEDLDSILKALKHPSIQIERKRHYREYDTYFFFSDAQQGILRYREDEFIDDRGNVTNVRTRLTLIGTHEHHEQSVMLSRSRYLAPATHTLRFYREYFKPVREVEIQKDRLRFLIHYKDTEFFVNLDTVSQPELGKFLEIKSRTWSRADAQKKTALAVELLSALSGGKGEPVSVDYIDMLK</sequence>
<dbReference type="CDD" id="cd01298">
    <property type="entry name" value="ATZ_TRZ_like"/>
    <property type="match status" value="1"/>
</dbReference>
<dbReference type="PANTHER" id="PTHR43794">
    <property type="entry name" value="AMINOHYDROLASE SSNA-RELATED"/>
    <property type="match status" value="1"/>
</dbReference>
<protein>
    <recommendedName>
        <fullName evidence="4">5-methylthioadenosine/S-adenosylhomocysteine deaminase</fullName>
        <shortName evidence="4">MTA/SAH deaminase</shortName>
        <ecNumber evidence="4">3.5.4.28</ecNumber>
        <ecNumber evidence="4">3.5.4.31</ecNumber>
    </recommendedName>
</protein>
<dbReference type="KEGG" id="atm:ANT_21050"/>
<dbReference type="Pfam" id="PF01979">
    <property type="entry name" value="Amidohydro_1"/>
    <property type="match status" value="1"/>
</dbReference>
<feature type="binding site" evidence="4">
    <location>
        <position position="98"/>
    </location>
    <ligand>
        <name>substrate</name>
    </ligand>
</feature>
<comment type="function">
    <text evidence="4">Catalyzes the deamination of 5-methylthioadenosine and S-adenosyl-L-homocysteine into 5-methylthioinosine and S-inosyl-L-homocysteine, respectively. Is also able to deaminate adenosine.</text>
</comment>
<dbReference type="RefSeq" id="WP_013560501.1">
    <property type="nucleotide sequence ID" value="NC_014960.1"/>
</dbReference>
<evidence type="ECO:0000256" key="3">
    <source>
        <dbReference type="ARBA" id="ARBA00022833"/>
    </source>
</evidence>
<dbReference type="InterPro" id="IPR050287">
    <property type="entry name" value="MTA/SAH_deaminase"/>
</dbReference>
<name>E8MXQ0_ANATU</name>
<organism evidence="6 7">
    <name type="scientific">Anaerolinea thermophila (strain DSM 14523 / JCM 11388 / NBRC 100420 / UNI-1)</name>
    <dbReference type="NCBI Taxonomy" id="926569"/>
    <lineage>
        <taxon>Bacteria</taxon>
        <taxon>Bacillati</taxon>
        <taxon>Chloroflexota</taxon>
        <taxon>Anaerolineae</taxon>
        <taxon>Anaerolineales</taxon>
        <taxon>Anaerolineaceae</taxon>
        <taxon>Anaerolinea</taxon>
    </lineage>
</organism>
<dbReference type="EC" id="3.5.4.31" evidence="4"/>
<dbReference type="EMBL" id="AP012029">
    <property type="protein sequence ID" value="BAJ64131.1"/>
    <property type="molecule type" value="Genomic_DNA"/>
</dbReference>
<evidence type="ECO:0000256" key="2">
    <source>
        <dbReference type="ARBA" id="ARBA00022801"/>
    </source>
</evidence>
<dbReference type="Proteomes" id="UP000008922">
    <property type="component" value="Chromosome"/>
</dbReference>
<feature type="binding site" evidence="4">
    <location>
        <position position="221"/>
    </location>
    <ligand>
        <name>substrate</name>
    </ligand>
</feature>
<comment type="similarity">
    <text evidence="4">Belongs to the metallo-dependent hydrolases superfamily. MTA/SAH deaminase family.</text>
</comment>
<dbReference type="eggNOG" id="COG1437">
    <property type="taxonomic scope" value="Bacteria"/>
</dbReference>
<dbReference type="EC" id="3.5.4.28" evidence="4"/>
<dbReference type="SUPFAM" id="SSF55154">
    <property type="entry name" value="CYTH-like phosphatases"/>
    <property type="match status" value="1"/>
</dbReference>
<feature type="binding site" evidence="4">
    <location>
        <position position="218"/>
    </location>
    <ligand>
        <name>Zn(2+)</name>
        <dbReference type="ChEBI" id="CHEBI:29105"/>
    </ligand>
</feature>
<dbReference type="eggNOG" id="COG0402">
    <property type="taxonomic scope" value="Bacteria"/>
</dbReference>
<keyword evidence="2 4" id="KW-0378">Hydrolase</keyword>
<accession>E8MXQ0</accession>
<comment type="catalytic activity">
    <reaction evidence="4">
        <text>S-methyl-5'-thioadenosine + H2O + H(+) = S-methyl-5'-thioinosine + NH4(+)</text>
        <dbReference type="Rhea" id="RHEA:25025"/>
        <dbReference type="ChEBI" id="CHEBI:15377"/>
        <dbReference type="ChEBI" id="CHEBI:15378"/>
        <dbReference type="ChEBI" id="CHEBI:17509"/>
        <dbReference type="ChEBI" id="CHEBI:28938"/>
        <dbReference type="ChEBI" id="CHEBI:48595"/>
        <dbReference type="EC" id="3.5.4.31"/>
    </reaction>
</comment>
<dbReference type="Gene3D" id="3.20.20.140">
    <property type="entry name" value="Metal-dependent hydrolases"/>
    <property type="match status" value="1"/>
</dbReference>
<dbReference type="AlphaFoldDB" id="E8MXQ0"/>
<dbReference type="InterPro" id="IPR032466">
    <property type="entry name" value="Metal_Hydrolase"/>
</dbReference>
<dbReference type="FunFam" id="3.20.20.140:FF:000014">
    <property type="entry name" value="5-methylthioadenosine/S-adenosylhomocysteine deaminase"/>
    <property type="match status" value="1"/>
</dbReference>
<comment type="cofactor">
    <cofactor evidence="4">
        <name>Zn(2+)</name>
        <dbReference type="ChEBI" id="CHEBI:29105"/>
    </cofactor>
    <text evidence="4">Binds 1 zinc ion per subunit.</text>
</comment>
<proteinExistence type="inferred from homology"/>
<dbReference type="STRING" id="926569.ANT_21050"/>
<dbReference type="InterPro" id="IPR033469">
    <property type="entry name" value="CYTH-like_dom_sf"/>
</dbReference>
<feature type="binding site" evidence="4">
    <location>
        <position position="69"/>
    </location>
    <ligand>
        <name>Zn(2+)</name>
        <dbReference type="ChEBI" id="CHEBI:29105"/>
    </ligand>
</feature>
<evidence type="ECO:0000313" key="6">
    <source>
        <dbReference type="EMBL" id="BAJ64131.1"/>
    </source>
</evidence>
<dbReference type="Gene3D" id="2.30.40.10">
    <property type="entry name" value="Urease, subunit C, domain 1"/>
    <property type="match status" value="1"/>
</dbReference>
<feature type="binding site" evidence="4">
    <location>
        <position position="191"/>
    </location>
    <ligand>
        <name>substrate</name>
    </ligand>
</feature>
<feature type="binding site" evidence="4">
    <location>
        <position position="71"/>
    </location>
    <ligand>
        <name>Zn(2+)</name>
        <dbReference type="ChEBI" id="CHEBI:29105"/>
    </ligand>
</feature>
<evidence type="ECO:0000313" key="7">
    <source>
        <dbReference type="Proteomes" id="UP000008922"/>
    </source>
</evidence>
<dbReference type="InterPro" id="IPR023512">
    <property type="entry name" value="Deaminase_MtaD/DadD"/>
</dbReference>
<dbReference type="InterPro" id="IPR011059">
    <property type="entry name" value="Metal-dep_hydrolase_composite"/>
</dbReference>
<feature type="binding site" evidence="4">
    <location>
        <position position="306"/>
    </location>
    <ligand>
        <name>substrate</name>
    </ligand>
</feature>
<dbReference type="GO" id="GO:0050270">
    <property type="term" value="F:S-adenosylhomocysteine deaminase activity"/>
    <property type="evidence" value="ECO:0007669"/>
    <property type="project" value="UniProtKB-UniRule"/>
</dbReference>
<dbReference type="HOGENOM" id="CLU_012358_2_0_0"/>
<gene>
    <name evidence="4" type="primary">mtaD</name>
    <name evidence="6" type="ordered locus">ANT_21050</name>
</gene>
<reference evidence="6 7" key="1">
    <citation type="submission" date="2010-12" db="EMBL/GenBank/DDBJ databases">
        <title>Whole genome sequence of Anaerolinea thermophila UNI-1.</title>
        <authorList>
            <person name="Narita-Yamada S."/>
            <person name="Kishi E."/>
            <person name="Watanabe Y."/>
            <person name="Takasaki K."/>
            <person name="Ankai A."/>
            <person name="Oguchi A."/>
            <person name="Fukui S."/>
            <person name="Takahashi M."/>
            <person name="Yashiro I."/>
            <person name="Hosoyama A."/>
            <person name="Sekiguchi Y."/>
            <person name="Hanada S."/>
            <person name="Fujita N."/>
        </authorList>
    </citation>
    <scope>NUCLEOTIDE SEQUENCE [LARGE SCALE GENOMIC DNA]</scope>
    <source>
        <strain evidence="7">DSM 14523 / JCM 11388 / NBRC 100420 / UNI-1</strain>
    </source>
</reference>
<dbReference type="HAMAP" id="MF_01281">
    <property type="entry name" value="MTA_SAH_deamin"/>
    <property type="match status" value="1"/>
</dbReference>
<dbReference type="PROSITE" id="PS51707">
    <property type="entry name" value="CYTH"/>
    <property type="match status" value="1"/>
</dbReference>
<keyword evidence="3 4" id="KW-0862">Zinc</keyword>